<feature type="binding site" evidence="10">
    <location>
        <position position="108"/>
    </location>
    <ligand>
        <name>4-amino-2-methyl-5-(diphosphooxymethyl)pyrimidine</name>
        <dbReference type="ChEBI" id="CHEBI:57841"/>
    </ligand>
</feature>
<dbReference type="InterPro" id="IPR013785">
    <property type="entry name" value="Aldolase_TIM"/>
</dbReference>
<evidence type="ECO:0000256" key="8">
    <source>
        <dbReference type="ARBA" id="ARBA00047851"/>
    </source>
</evidence>
<evidence type="ECO:0000256" key="4">
    <source>
        <dbReference type="ARBA" id="ARBA00022723"/>
    </source>
</evidence>
<keyword evidence="4 10" id="KW-0479">Metal-binding</keyword>
<comment type="catalytic activity">
    <reaction evidence="7 10 11">
        <text>4-methyl-5-(2-phosphooxyethyl)-thiazole + 4-amino-2-methyl-5-(diphosphooxymethyl)pyrimidine + H(+) = thiamine phosphate + diphosphate</text>
        <dbReference type="Rhea" id="RHEA:22328"/>
        <dbReference type="ChEBI" id="CHEBI:15378"/>
        <dbReference type="ChEBI" id="CHEBI:33019"/>
        <dbReference type="ChEBI" id="CHEBI:37575"/>
        <dbReference type="ChEBI" id="CHEBI:57841"/>
        <dbReference type="ChEBI" id="CHEBI:58296"/>
        <dbReference type="EC" id="2.5.1.3"/>
    </reaction>
</comment>
<dbReference type="EC" id="2.5.1.3" evidence="10"/>
<dbReference type="HAMAP" id="MF_00097">
    <property type="entry name" value="TMP_synthase"/>
    <property type="match status" value="1"/>
</dbReference>
<dbReference type="GO" id="GO:0004789">
    <property type="term" value="F:thiamine-phosphate diphosphorylase activity"/>
    <property type="evidence" value="ECO:0007669"/>
    <property type="project" value="UniProtKB-UniRule"/>
</dbReference>
<keyword evidence="3 10" id="KW-0808">Transferase</keyword>
<reference evidence="14" key="1">
    <citation type="journal article" date="2020" name="mSystems">
        <title>Genome- and Community-Level Interaction Insights into Carbon Utilization and Element Cycling Functions of Hydrothermarchaeota in Hydrothermal Sediment.</title>
        <authorList>
            <person name="Zhou Z."/>
            <person name="Liu Y."/>
            <person name="Xu W."/>
            <person name="Pan J."/>
            <person name="Luo Z.H."/>
            <person name="Li M."/>
        </authorList>
    </citation>
    <scope>NUCLEOTIDE SEQUENCE [LARGE SCALE GENOMIC DNA]</scope>
    <source>
        <strain evidence="14">SpSt-106</strain>
    </source>
</reference>
<evidence type="ECO:0000259" key="13">
    <source>
        <dbReference type="Pfam" id="PF02581"/>
    </source>
</evidence>
<dbReference type="InterPro" id="IPR036206">
    <property type="entry name" value="ThiamineP_synth_sf"/>
</dbReference>
<dbReference type="Gene3D" id="3.20.20.70">
    <property type="entry name" value="Aldolase class I"/>
    <property type="match status" value="1"/>
</dbReference>
<dbReference type="InterPro" id="IPR034291">
    <property type="entry name" value="TMP_synthase"/>
</dbReference>
<dbReference type="EMBL" id="DRWR01000026">
    <property type="protein sequence ID" value="HHQ15483.1"/>
    <property type="molecule type" value="Genomic_DNA"/>
</dbReference>
<dbReference type="GO" id="GO:0009228">
    <property type="term" value="P:thiamine biosynthetic process"/>
    <property type="evidence" value="ECO:0007669"/>
    <property type="project" value="UniProtKB-KW"/>
</dbReference>
<evidence type="ECO:0000256" key="10">
    <source>
        <dbReference type="HAMAP-Rule" id="MF_00097"/>
    </source>
</evidence>
<dbReference type="FunFam" id="3.20.20.70:FF:000096">
    <property type="entry name" value="Thiamine-phosphate synthase"/>
    <property type="match status" value="1"/>
</dbReference>
<dbReference type="SUPFAM" id="SSF51391">
    <property type="entry name" value="Thiamin phosphate synthase"/>
    <property type="match status" value="1"/>
</dbReference>
<comment type="pathway">
    <text evidence="2 10 12">Cofactor biosynthesis; thiamine diphosphate biosynthesis; thiamine phosphate from 4-amino-2-methyl-5-diphosphomethylpyrimidine and 4-methyl-5-(2-phosphoethyl)-thiazole: step 1/1.</text>
</comment>
<comment type="similarity">
    <text evidence="10 11">Belongs to the thiamine-phosphate synthase family.</text>
</comment>
<comment type="function">
    <text evidence="1 10">Condenses 4-methyl-5-(beta-hydroxyethyl)thiazole monophosphate (THZ-P) and 2-methyl-4-amino-5-hydroxymethyl pyrimidine pyrophosphate (HMP-PP) to form thiamine monophosphate (TMP).</text>
</comment>
<dbReference type="GO" id="GO:0005737">
    <property type="term" value="C:cytoplasm"/>
    <property type="evidence" value="ECO:0007669"/>
    <property type="project" value="TreeGrafter"/>
</dbReference>
<evidence type="ECO:0000256" key="12">
    <source>
        <dbReference type="RuleBase" id="RU004253"/>
    </source>
</evidence>
<feature type="binding site" evidence="10">
    <location>
        <position position="165"/>
    </location>
    <ligand>
        <name>2-[(2R,5Z)-2-carboxy-4-methylthiazol-5(2H)-ylidene]ethyl phosphate</name>
        <dbReference type="ChEBI" id="CHEBI:62899"/>
    </ligand>
</feature>
<evidence type="ECO:0000256" key="5">
    <source>
        <dbReference type="ARBA" id="ARBA00022842"/>
    </source>
</evidence>
<dbReference type="CDD" id="cd00564">
    <property type="entry name" value="TMP_TenI"/>
    <property type="match status" value="1"/>
</dbReference>
<feature type="binding site" evidence="10">
    <location>
        <begin position="185"/>
        <end position="186"/>
    </location>
    <ligand>
        <name>2-[(2R,5Z)-2-carboxy-4-methylthiazol-5(2H)-ylidene]ethyl phosphate</name>
        <dbReference type="ChEBI" id="CHEBI:62899"/>
    </ligand>
</feature>
<evidence type="ECO:0000256" key="11">
    <source>
        <dbReference type="RuleBase" id="RU003826"/>
    </source>
</evidence>
<comment type="cofactor">
    <cofactor evidence="10">
        <name>Mg(2+)</name>
        <dbReference type="ChEBI" id="CHEBI:18420"/>
    </cofactor>
    <text evidence="10">Binds 1 Mg(2+) ion per subunit.</text>
</comment>
<sequence length="211" mass="23595">MKLSGLYVITDEKLTPYENNEILEKVEKALKGGAKIVQLRDKSHSDEFLLPYAKALKKLCEKYGAIFIVNDRVSLALSANADGVHLGEEDPFIEEAKKILKNKIIGVSCYGDLKRAKEMELLGASYVAFGSFFPSPTKPESKIIDKKIILEAKKVLKIPICAIGGITLDKAEELIKLSADMVAIISDIWKANNIEERAKKYREIFKKYGKD</sequence>
<protein>
    <recommendedName>
        <fullName evidence="10">Thiamine-phosphate synthase</fullName>
        <shortName evidence="10">TP synthase</shortName>
        <shortName evidence="10">TPS</shortName>
        <ecNumber evidence="10">2.5.1.3</ecNumber>
    </recommendedName>
    <alternativeName>
        <fullName evidence="10">Thiamine-phosphate pyrophosphorylase</fullName>
        <shortName evidence="10">TMP pyrophosphorylase</shortName>
        <shortName evidence="10">TMP-PPase</shortName>
    </alternativeName>
</protein>
<evidence type="ECO:0000256" key="3">
    <source>
        <dbReference type="ARBA" id="ARBA00022679"/>
    </source>
</evidence>
<feature type="binding site" evidence="10">
    <location>
        <position position="71"/>
    </location>
    <ligand>
        <name>Mg(2+)</name>
        <dbReference type="ChEBI" id="CHEBI:18420"/>
    </ligand>
</feature>
<dbReference type="AlphaFoldDB" id="A0A7V6CD51"/>
<feature type="binding site" evidence="10">
    <location>
        <position position="138"/>
    </location>
    <ligand>
        <name>4-amino-2-methyl-5-(diphosphooxymethyl)pyrimidine</name>
        <dbReference type="ChEBI" id="CHEBI:57841"/>
    </ligand>
</feature>
<feature type="binding site" evidence="10">
    <location>
        <position position="70"/>
    </location>
    <ligand>
        <name>4-amino-2-methyl-5-(diphosphooxymethyl)pyrimidine</name>
        <dbReference type="ChEBI" id="CHEBI:57841"/>
    </ligand>
</feature>
<dbReference type="PANTHER" id="PTHR20857:SF23">
    <property type="entry name" value="THIAMINE BIOSYNTHETIC BIFUNCTIONAL ENZYME"/>
    <property type="match status" value="1"/>
</dbReference>
<dbReference type="GO" id="GO:0000287">
    <property type="term" value="F:magnesium ion binding"/>
    <property type="evidence" value="ECO:0007669"/>
    <property type="project" value="UniProtKB-UniRule"/>
</dbReference>
<evidence type="ECO:0000256" key="9">
    <source>
        <dbReference type="ARBA" id="ARBA00047883"/>
    </source>
</evidence>
<dbReference type="NCBIfam" id="TIGR00693">
    <property type="entry name" value="thiE"/>
    <property type="match status" value="1"/>
</dbReference>
<evidence type="ECO:0000313" key="14">
    <source>
        <dbReference type="EMBL" id="HHQ15483.1"/>
    </source>
</evidence>
<evidence type="ECO:0000256" key="2">
    <source>
        <dbReference type="ARBA" id="ARBA00005165"/>
    </source>
</evidence>
<feature type="domain" description="Thiamine phosphate synthase/TenI" evidence="13">
    <location>
        <begin position="6"/>
        <end position="188"/>
    </location>
</feature>
<comment type="catalytic activity">
    <reaction evidence="8 10 11">
        <text>2-(2-carboxy-4-methylthiazol-5-yl)ethyl phosphate + 4-amino-2-methyl-5-(diphosphooxymethyl)pyrimidine + 2 H(+) = thiamine phosphate + CO2 + diphosphate</text>
        <dbReference type="Rhea" id="RHEA:47848"/>
        <dbReference type="ChEBI" id="CHEBI:15378"/>
        <dbReference type="ChEBI" id="CHEBI:16526"/>
        <dbReference type="ChEBI" id="CHEBI:33019"/>
        <dbReference type="ChEBI" id="CHEBI:37575"/>
        <dbReference type="ChEBI" id="CHEBI:57841"/>
        <dbReference type="ChEBI" id="CHEBI:62890"/>
        <dbReference type="EC" id="2.5.1.3"/>
    </reaction>
</comment>
<organism evidence="14">
    <name type="scientific">Thermodesulfobacterium geofontis</name>
    <dbReference type="NCBI Taxonomy" id="1295609"/>
    <lineage>
        <taxon>Bacteria</taxon>
        <taxon>Pseudomonadati</taxon>
        <taxon>Thermodesulfobacteriota</taxon>
        <taxon>Thermodesulfobacteria</taxon>
        <taxon>Thermodesulfobacteriales</taxon>
        <taxon>Thermodesulfobacteriaceae</taxon>
        <taxon>Thermodesulfobacterium</taxon>
    </lineage>
</organism>
<feature type="binding site" evidence="10">
    <location>
        <position position="90"/>
    </location>
    <ligand>
        <name>Mg(2+)</name>
        <dbReference type="ChEBI" id="CHEBI:18420"/>
    </ligand>
</feature>
<evidence type="ECO:0000256" key="7">
    <source>
        <dbReference type="ARBA" id="ARBA00047334"/>
    </source>
</evidence>
<feature type="binding site" evidence="10">
    <location>
        <begin position="135"/>
        <end position="137"/>
    </location>
    <ligand>
        <name>2-[(2R,5Z)-2-carboxy-4-methylthiazol-5(2H)-ylidene]ethyl phosphate</name>
        <dbReference type="ChEBI" id="CHEBI:62899"/>
    </ligand>
</feature>
<feature type="binding site" evidence="10">
    <location>
        <begin position="38"/>
        <end position="42"/>
    </location>
    <ligand>
        <name>4-amino-2-methyl-5-(diphosphooxymethyl)pyrimidine</name>
        <dbReference type="ChEBI" id="CHEBI:57841"/>
    </ligand>
</feature>
<evidence type="ECO:0000256" key="6">
    <source>
        <dbReference type="ARBA" id="ARBA00022977"/>
    </source>
</evidence>
<comment type="caution">
    <text evidence="14">The sequence shown here is derived from an EMBL/GenBank/DDBJ whole genome shotgun (WGS) entry which is preliminary data.</text>
</comment>
<dbReference type="GO" id="GO:0009229">
    <property type="term" value="P:thiamine diphosphate biosynthetic process"/>
    <property type="evidence" value="ECO:0007669"/>
    <property type="project" value="UniProtKB-UniRule"/>
</dbReference>
<keyword evidence="6 10" id="KW-0784">Thiamine biosynthesis</keyword>
<evidence type="ECO:0000256" key="1">
    <source>
        <dbReference type="ARBA" id="ARBA00003814"/>
    </source>
</evidence>
<dbReference type="Pfam" id="PF02581">
    <property type="entry name" value="TMP-TENI"/>
    <property type="match status" value="1"/>
</dbReference>
<name>A0A7V6CD51_9BACT</name>
<dbReference type="PANTHER" id="PTHR20857">
    <property type="entry name" value="THIAMINE-PHOSPHATE PYROPHOSPHORYLASE"/>
    <property type="match status" value="1"/>
</dbReference>
<comment type="catalytic activity">
    <reaction evidence="9 10 11">
        <text>2-[(2R,5Z)-2-carboxy-4-methylthiazol-5(2H)-ylidene]ethyl phosphate + 4-amino-2-methyl-5-(diphosphooxymethyl)pyrimidine + 2 H(+) = thiamine phosphate + CO2 + diphosphate</text>
        <dbReference type="Rhea" id="RHEA:47844"/>
        <dbReference type="ChEBI" id="CHEBI:15378"/>
        <dbReference type="ChEBI" id="CHEBI:16526"/>
        <dbReference type="ChEBI" id="CHEBI:33019"/>
        <dbReference type="ChEBI" id="CHEBI:37575"/>
        <dbReference type="ChEBI" id="CHEBI:57841"/>
        <dbReference type="ChEBI" id="CHEBI:62899"/>
        <dbReference type="EC" id="2.5.1.3"/>
    </reaction>
</comment>
<proteinExistence type="inferred from homology"/>
<dbReference type="InterPro" id="IPR022998">
    <property type="entry name" value="ThiamineP_synth_TenI"/>
</dbReference>
<dbReference type="UniPathway" id="UPA00060">
    <property type="reaction ID" value="UER00141"/>
</dbReference>
<keyword evidence="5 10" id="KW-0460">Magnesium</keyword>
<gene>
    <name evidence="10" type="primary">thiE</name>
    <name evidence="14" type="ORF">ENM15_01500</name>
</gene>
<accession>A0A7V6CD51</accession>